<dbReference type="GO" id="GO:0005085">
    <property type="term" value="F:guanyl-nucleotide exchange factor activity"/>
    <property type="evidence" value="ECO:0007669"/>
    <property type="project" value="InterPro"/>
</dbReference>
<dbReference type="CDD" id="cd14473">
    <property type="entry name" value="FERM_B-lobe"/>
    <property type="match status" value="1"/>
</dbReference>
<dbReference type="SMART" id="SM00314">
    <property type="entry name" value="RA"/>
    <property type="match status" value="2"/>
</dbReference>
<feature type="domain" description="Ras-associating" evidence="6">
    <location>
        <begin position="2033"/>
        <end position="2112"/>
    </location>
</feature>
<dbReference type="InterPro" id="IPR000159">
    <property type="entry name" value="RA_dom"/>
</dbReference>
<dbReference type="Pfam" id="PF00387">
    <property type="entry name" value="PI-PLC-Y"/>
    <property type="match status" value="1"/>
</dbReference>
<dbReference type="PROSITE" id="PS50008">
    <property type="entry name" value="PIPLC_Y_DOMAIN"/>
    <property type="match status" value="1"/>
</dbReference>
<dbReference type="GO" id="GO:0007265">
    <property type="term" value="P:Ras protein signal transduction"/>
    <property type="evidence" value="ECO:0007669"/>
    <property type="project" value="TreeGrafter"/>
</dbReference>
<dbReference type="Pfam" id="PF00168">
    <property type="entry name" value="C2"/>
    <property type="match status" value="1"/>
</dbReference>
<dbReference type="SMART" id="SM00147">
    <property type="entry name" value="RasGEF"/>
    <property type="match status" value="1"/>
</dbReference>
<gene>
    <name evidence="7" type="ORF">SEV965_LOCUS10951</name>
</gene>
<feature type="compositionally biased region" description="Basic and acidic residues" evidence="3">
    <location>
        <begin position="209"/>
        <end position="222"/>
    </location>
</feature>
<feature type="domain" description="C2" evidence="4">
    <location>
        <begin position="1712"/>
        <end position="1836"/>
    </location>
</feature>
<dbReference type="InterPro" id="IPR001711">
    <property type="entry name" value="PLipase_C_Pinositol-sp_Y"/>
</dbReference>
<dbReference type="GO" id="GO:0016042">
    <property type="term" value="P:lipid catabolic process"/>
    <property type="evidence" value="ECO:0007669"/>
    <property type="project" value="UniProtKB-KW"/>
</dbReference>
<keyword evidence="2" id="KW-0442">Lipid degradation</keyword>
<dbReference type="InterPro" id="IPR023578">
    <property type="entry name" value="Ras_GEF_dom_sf"/>
</dbReference>
<dbReference type="GO" id="GO:0051209">
    <property type="term" value="P:release of sequestered calcium ion into cytosol"/>
    <property type="evidence" value="ECO:0007669"/>
    <property type="project" value="TreeGrafter"/>
</dbReference>
<dbReference type="Pfam" id="PF00788">
    <property type="entry name" value="RA"/>
    <property type="match status" value="1"/>
</dbReference>
<dbReference type="Proteomes" id="UP000663889">
    <property type="component" value="Unassembled WGS sequence"/>
</dbReference>
<comment type="catalytic activity">
    <reaction evidence="2">
        <text>a 1,2-diacyl-sn-glycero-3-phospho-(1D-myo-inositol-4,5-bisphosphate) + H2O = 1D-myo-inositol 1,4,5-trisphosphate + a 1,2-diacyl-sn-glycerol + H(+)</text>
        <dbReference type="Rhea" id="RHEA:33179"/>
        <dbReference type="ChEBI" id="CHEBI:15377"/>
        <dbReference type="ChEBI" id="CHEBI:15378"/>
        <dbReference type="ChEBI" id="CHEBI:17815"/>
        <dbReference type="ChEBI" id="CHEBI:58456"/>
        <dbReference type="ChEBI" id="CHEBI:203600"/>
        <dbReference type="EC" id="3.1.4.11"/>
    </reaction>
</comment>
<dbReference type="InterPro" id="IPR000008">
    <property type="entry name" value="C2_dom"/>
</dbReference>
<evidence type="ECO:0000256" key="2">
    <source>
        <dbReference type="RuleBase" id="RU361133"/>
    </source>
</evidence>
<dbReference type="InterPro" id="IPR029071">
    <property type="entry name" value="Ubiquitin-like_domsf"/>
</dbReference>
<dbReference type="GO" id="GO:0048015">
    <property type="term" value="P:phosphatidylinositol-mediated signaling"/>
    <property type="evidence" value="ECO:0007669"/>
    <property type="project" value="TreeGrafter"/>
</dbReference>
<dbReference type="Gene3D" id="3.10.20.90">
    <property type="entry name" value="Phosphatidylinositol 3-kinase Catalytic Subunit, Chain A, domain 1"/>
    <property type="match status" value="1"/>
</dbReference>
<dbReference type="Pfam" id="PF00617">
    <property type="entry name" value="RasGEF"/>
    <property type="match status" value="1"/>
</dbReference>
<dbReference type="PROSITE" id="PS50007">
    <property type="entry name" value="PIPLC_X_DOMAIN"/>
    <property type="match status" value="1"/>
</dbReference>
<dbReference type="SUPFAM" id="SSF48366">
    <property type="entry name" value="Ras GEF"/>
    <property type="match status" value="1"/>
</dbReference>
<dbReference type="Pfam" id="PF00388">
    <property type="entry name" value="PI-PLC-X"/>
    <property type="match status" value="1"/>
</dbReference>
<name>A0A814H378_9BILA</name>
<keyword evidence="1" id="KW-0807">Transducer</keyword>
<dbReference type="Gene3D" id="1.10.840.10">
    <property type="entry name" value="Ras guanine-nucleotide exchange factors catalytic domain"/>
    <property type="match status" value="1"/>
</dbReference>
<dbReference type="SUPFAM" id="SSF54236">
    <property type="entry name" value="Ubiquitin-like"/>
    <property type="match status" value="1"/>
</dbReference>
<evidence type="ECO:0000256" key="1">
    <source>
        <dbReference type="ARBA" id="ARBA00023224"/>
    </source>
</evidence>
<dbReference type="EC" id="3.1.4.11" evidence="2"/>
<dbReference type="InterPro" id="IPR036964">
    <property type="entry name" value="RASGEF_cat_dom_sf"/>
</dbReference>
<dbReference type="PRINTS" id="PR00390">
    <property type="entry name" value="PHPHLIPASEC"/>
</dbReference>
<organism evidence="7 8">
    <name type="scientific">Rotaria sordida</name>
    <dbReference type="NCBI Taxonomy" id="392033"/>
    <lineage>
        <taxon>Eukaryota</taxon>
        <taxon>Metazoa</taxon>
        <taxon>Spiralia</taxon>
        <taxon>Gnathifera</taxon>
        <taxon>Rotifera</taxon>
        <taxon>Eurotatoria</taxon>
        <taxon>Bdelloidea</taxon>
        <taxon>Philodinida</taxon>
        <taxon>Philodinidae</taxon>
        <taxon>Rotaria</taxon>
    </lineage>
</organism>
<dbReference type="InterPro" id="IPR017946">
    <property type="entry name" value="PLC-like_Pdiesterase_TIM-brl"/>
</dbReference>
<dbReference type="GO" id="GO:0046488">
    <property type="term" value="P:phosphatidylinositol metabolic process"/>
    <property type="evidence" value="ECO:0007669"/>
    <property type="project" value="TreeGrafter"/>
</dbReference>
<protein>
    <recommendedName>
        <fullName evidence="2">Phosphoinositide phospholipase C</fullName>
        <ecNumber evidence="2">3.1.4.11</ecNumber>
    </recommendedName>
</protein>
<evidence type="ECO:0000259" key="6">
    <source>
        <dbReference type="PROSITE" id="PS50200"/>
    </source>
</evidence>
<keyword evidence="2" id="KW-0378">Hydrolase</keyword>
<dbReference type="PROSITE" id="PS50200">
    <property type="entry name" value="RA"/>
    <property type="match status" value="1"/>
</dbReference>
<dbReference type="CDD" id="cd00275">
    <property type="entry name" value="C2_PLC_like"/>
    <property type="match status" value="1"/>
</dbReference>
<dbReference type="InterPro" id="IPR001192">
    <property type="entry name" value="PI-PLC_fam"/>
</dbReference>
<evidence type="ECO:0000259" key="4">
    <source>
        <dbReference type="PROSITE" id="PS50004"/>
    </source>
</evidence>
<dbReference type="SMART" id="SM00239">
    <property type="entry name" value="C2"/>
    <property type="match status" value="1"/>
</dbReference>
<dbReference type="PROSITE" id="PS50004">
    <property type="entry name" value="C2"/>
    <property type="match status" value="1"/>
</dbReference>
<dbReference type="SUPFAM" id="SSF51695">
    <property type="entry name" value="PLC-like phosphodiesterases"/>
    <property type="match status" value="1"/>
</dbReference>
<dbReference type="Gene3D" id="3.20.20.190">
    <property type="entry name" value="Phosphatidylinositol (PI) phosphodiesterase"/>
    <property type="match status" value="1"/>
</dbReference>
<dbReference type="GO" id="GO:0004435">
    <property type="term" value="F:phosphatidylinositol-4,5-bisphosphate phospholipase C activity"/>
    <property type="evidence" value="ECO:0007669"/>
    <property type="project" value="UniProtKB-EC"/>
</dbReference>
<comment type="caution">
    <text evidence="7">The sequence shown here is derived from an EMBL/GenBank/DDBJ whole genome shotgun (WGS) entry which is preliminary data.</text>
</comment>
<sequence length="2192" mass="253528">MTVKEVNNRPKCLPSTRSPLCTHHCVTILAARLLTILSQDQIFQSKIISTKQNFSFIIDILNINNDPHLICLILQTLGIIALNPSYHQVLTQADIPDTVLHLILPADEMFYTNQTTKFARYVKHLGARILVYMGLLTKISNKVNLFDILDIEAEGIDSEKPQSFENNFVHHMAIGETIVGTLWTSFDGISIEKLLDQLLKNGINQKKALSKESEDPLEDRTSRRSSSTMINSNDNLLYNLSYLSSVIHPVIIIRLLQHRIFTPLFKKKSSNINSTIESNKNISTLNKSDKIYKTRSTPTPTRTTSISNKIIKNPQLTINNDLSSIITNNSNQSTTRKWFWKNYEKSNQLNDRNSLLKNFIENDLISSSSGSLSKSGKRIHPIGDIISFEKELLNLPSFQLSDSQNPLLPSPTCLSYDFPTQFYQINSNGNILINQINSTSNRNIDSTSNRNIDSTFFLDQSKQTDHHLKSPMIENVGRNNLSSFNIPYVSVRTPSNDSNDLLTNRKSISKSISSSNNNYNKDKYLPKRMKNLFRSSKTIDNISNKFVNRNNISKSKSKSKEYLFYLSHSQPIVNQYIDNNEQIPLIQDECNRNKSNILFENKKIDLNQKGINLSVNIDCLYRSHSCNDGIIKNFETNSNKRRSLPSSNSRILSDRINLYSENKYSNDNNKSQESICSYASQIEKEHSIKSFIIEESSKNPYRKQDNDVLILIASWILRSPEDFQDIPLGKQIDDVTSDDINREYIKIQRDIVSGRLICSKEEASTLAALQLRLQSWPEENLDLIQEDDFDTLNIRLNDKRSSTVNSIGLYSQSSSYSDRNIFRLINIRLSNIYCCKRIDSNSHKSKKEYLPQNFRHSNQIYKLIKDKQRKLFHINDYDNPTRLKECYIRLCRNLPGYNAEIYLVKEIYEKRSKRKGNKLLCIRWDKIYLLDMKTRIICKEQRISDVEHWITSGNDFNSGINQFILEFRNKTKWILQINRTADLRAITVYLWKLVNVERFALLDKHIPLTSSLRQYSLTQQQQQINSSIKISSTYNLNNINNKSSTNYLNEHFIKKDNIENNRRKTLTGSIINSSYMNKCDNSQPYCFSSDLEELKNLFDFPEEVAIRLTDIEHEIFLSVPPLQYLRHLTLDIQYLSTNDNSTQGKNIPILVQRFQAVGSFIQQLIVSQTSFQQRKALLASILRCAITCWYIGNFNSAMQILAGLKQIDHLIKPRRKTHHLSTSRHEPNRENRLNKVLSFEGFSRYLLDKDNYAFINEYTKVNEQEMNNPLSYYYIASSHNTYLTGHQLRGESSVEMYREVLLSGCRCIELDCWDGDDGYPVIYHGRTFVSKISFKLVVEVINESAFLTSPYPVILSIENRCSLIQQSRMAQIFVKVFGDKLIKKYLFETDFNEDSLLPSPNQLKYKILIKNKKINKIHSTTHLGKQKLQLTVNYRNSIYSSPDDNDDDDDSDDDFIIDDFNYQQYQRQQSHRSNSVTDSPIYQFKKNFINQTNYQHTHHDLLYQQRRYTITNNQPRQRLKSSSSIDANHIIKQNKSNNLMAKIPTILVAKELSDIVIYTQASKFKGLTCSSISASSIGIKYVRKSGKRNIQQLVAQPSTTSTESSRSVDQVSPCHQVVSLIENKAKKLCKNQGIDMISHTETQLVRCYPSGFRVDSSNFNPLHLWTYGIQLAATNYQTLDAGQILNLSMFEQNGNCGYVLKPNVYWDKEHPQYNRFNPSIIEREGSCLELTITIISGQYLTQNTGSTTSVYIEVELIGIPIDCLSRKTKPSVKNSLNPIWQETFIFQLFLIELSFIRFNVYDSGSNHLICQRVMPVKCLRPGYRHVRLRDPTNIPLELTTLFIYSKISETILIRSSETDISTSNTPHLFRNRILRRTPDTAEIVGTSRESIQPKHKRFEVKVYGKDGRDEEFRSFAVTQYTTVEELIEMIAKTNDFIKVDETINDIILTESSKTWKKKGSSSKHTDISPRILEKYERILEVIDRVGRETVILCKKKTQTSHFLHSGFNNENWENSDETFVVTIYNISSIEKHISFRIPINSTANHLITQLMRKIYLNGVSNDYGLVEEINLNEINSRIPIKRRLINDQENLYEIQRLWTSTNSKFILVKKCQYSKINNKKSFFRSLNKQISIDQDLHQDINLDDQFKSGINNNLTLNKSLYNNRSTISSTQSLSKYNQAKRSFKTFFLTTKS</sequence>
<dbReference type="EMBL" id="CAJNOU010000460">
    <property type="protein sequence ID" value="CAF1004310.1"/>
    <property type="molecule type" value="Genomic_DNA"/>
</dbReference>
<dbReference type="Pfam" id="PF00373">
    <property type="entry name" value="FERM_M"/>
    <property type="match status" value="1"/>
</dbReference>
<proteinExistence type="predicted"/>
<evidence type="ECO:0000313" key="7">
    <source>
        <dbReference type="EMBL" id="CAF1004310.1"/>
    </source>
</evidence>
<dbReference type="Gene3D" id="2.60.40.150">
    <property type="entry name" value="C2 domain"/>
    <property type="match status" value="1"/>
</dbReference>
<keyword evidence="2" id="KW-0443">Lipid metabolism</keyword>
<dbReference type="InterPro" id="IPR000909">
    <property type="entry name" value="PLipase_C_PInositol-sp_X_dom"/>
</dbReference>
<dbReference type="GO" id="GO:0007186">
    <property type="term" value="P:G protein-coupled receptor signaling pathway"/>
    <property type="evidence" value="ECO:0007669"/>
    <property type="project" value="TreeGrafter"/>
</dbReference>
<reference evidence="7" key="1">
    <citation type="submission" date="2021-02" db="EMBL/GenBank/DDBJ databases">
        <authorList>
            <person name="Nowell W R."/>
        </authorList>
    </citation>
    <scope>NUCLEOTIDE SEQUENCE</scope>
</reference>
<evidence type="ECO:0000313" key="8">
    <source>
        <dbReference type="Proteomes" id="UP000663889"/>
    </source>
</evidence>
<dbReference type="InterPro" id="IPR001895">
    <property type="entry name" value="RASGEF_cat_dom"/>
</dbReference>
<evidence type="ECO:0000256" key="3">
    <source>
        <dbReference type="SAM" id="MobiDB-lite"/>
    </source>
</evidence>
<dbReference type="SMART" id="SM00149">
    <property type="entry name" value="PLCYc"/>
    <property type="match status" value="1"/>
</dbReference>
<feature type="domain" description="PI-PLC Y-box" evidence="5">
    <location>
        <begin position="1552"/>
        <end position="1704"/>
    </location>
</feature>
<dbReference type="InterPro" id="IPR019748">
    <property type="entry name" value="FERM_central"/>
</dbReference>
<feature type="region of interest" description="Disordered" evidence="3">
    <location>
        <begin position="209"/>
        <end position="228"/>
    </location>
</feature>
<dbReference type="InterPro" id="IPR035892">
    <property type="entry name" value="C2_domain_sf"/>
</dbReference>
<dbReference type="SMART" id="SM00148">
    <property type="entry name" value="PLCXc"/>
    <property type="match status" value="1"/>
</dbReference>
<accession>A0A814H378</accession>
<dbReference type="SUPFAM" id="SSF49562">
    <property type="entry name" value="C2 domain (Calcium/lipid-binding domain, CaLB)"/>
    <property type="match status" value="1"/>
</dbReference>
<dbReference type="PANTHER" id="PTHR10336:SF6">
    <property type="entry name" value="1-PHOSPHATIDYLINOSITOL 4,5-BISPHOSPHATE PHOSPHODIESTERASE EPSILON-1"/>
    <property type="match status" value="1"/>
</dbReference>
<dbReference type="PANTHER" id="PTHR10336">
    <property type="entry name" value="PHOSPHOINOSITIDE-SPECIFIC PHOSPHOLIPASE C FAMILY PROTEIN"/>
    <property type="match status" value="1"/>
</dbReference>
<evidence type="ECO:0000259" key="5">
    <source>
        <dbReference type="PROSITE" id="PS50008"/>
    </source>
</evidence>